<dbReference type="Gene3D" id="3.40.50.1820">
    <property type="entry name" value="alpha/beta hydrolase"/>
    <property type="match status" value="1"/>
</dbReference>
<evidence type="ECO:0000313" key="3">
    <source>
        <dbReference type="Proteomes" id="UP000448943"/>
    </source>
</evidence>
<proteinExistence type="predicted"/>
<accession>A0A6N9PVF4</accession>
<comment type="caution">
    <text evidence="2">The sequence shown here is derived from an EMBL/GenBank/DDBJ whole genome shotgun (WGS) entry which is preliminary data.</text>
</comment>
<dbReference type="OrthoDB" id="115291at2"/>
<gene>
    <name evidence="2" type="ORF">ERL59_00775</name>
</gene>
<feature type="domain" description="Dienelactone hydrolase" evidence="1">
    <location>
        <begin position="9"/>
        <end position="101"/>
    </location>
</feature>
<dbReference type="InterPro" id="IPR002925">
    <property type="entry name" value="Dienelactn_hydro"/>
</dbReference>
<dbReference type="EMBL" id="SIJB01000004">
    <property type="protein sequence ID" value="NBI27501.1"/>
    <property type="molecule type" value="Genomic_DNA"/>
</dbReference>
<keyword evidence="3" id="KW-1185">Reference proteome</keyword>
<dbReference type="Pfam" id="PF01738">
    <property type="entry name" value="DLH"/>
    <property type="match status" value="1"/>
</dbReference>
<dbReference type="Proteomes" id="UP000448943">
    <property type="component" value="Unassembled WGS sequence"/>
</dbReference>
<dbReference type="PANTHER" id="PTHR46623">
    <property type="entry name" value="CARBOXYMETHYLENEBUTENOLIDASE-RELATED"/>
    <property type="match status" value="1"/>
</dbReference>
<sequence>MYTRYSNSIEVVILLHEIYGINKHIQDTANLIEELGFDVICPNLLNCGKVYNYDEEIEAYQNFKMNIGFERSTAKVKGLISESSLIYDKIYLVGYSVGGQLPGYVVKITCVIE</sequence>
<dbReference type="GO" id="GO:0016787">
    <property type="term" value="F:hydrolase activity"/>
    <property type="evidence" value="ECO:0007669"/>
    <property type="project" value="InterPro"/>
</dbReference>
<evidence type="ECO:0000313" key="2">
    <source>
        <dbReference type="EMBL" id="NBI27501.1"/>
    </source>
</evidence>
<protein>
    <recommendedName>
        <fullName evidence="1">Dienelactone hydrolase domain-containing protein</fullName>
    </recommendedName>
</protein>
<dbReference type="SUPFAM" id="SSF53474">
    <property type="entry name" value="alpha/beta-Hydrolases"/>
    <property type="match status" value="1"/>
</dbReference>
<evidence type="ECO:0000259" key="1">
    <source>
        <dbReference type="Pfam" id="PF01738"/>
    </source>
</evidence>
<organism evidence="2 3">
    <name type="scientific">Chengkuizengella marina</name>
    <dbReference type="NCBI Taxonomy" id="2507566"/>
    <lineage>
        <taxon>Bacteria</taxon>
        <taxon>Bacillati</taxon>
        <taxon>Bacillota</taxon>
        <taxon>Bacilli</taxon>
        <taxon>Bacillales</taxon>
        <taxon>Paenibacillaceae</taxon>
        <taxon>Chengkuizengella</taxon>
    </lineage>
</organism>
<reference evidence="2 3" key="1">
    <citation type="submission" date="2019-01" db="EMBL/GenBank/DDBJ databases">
        <title>Chengkuizengella sp. nov., isolated from deep-sea sediment of East Pacific Ocean.</title>
        <authorList>
            <person name="Yang J."/>
            <person name="Lai Q."/>
            <person name="Shao Z."/>
        </authorList>
    </citation>
    <scope>NUCLEOTIDE SEQUENCE [LARGE SCALE GENOMIC DNA]</scope>
    <source>
        <strain evidence="2 3">YPA3-1-1</strain>
    </source>
</reference>
<dbReference type="AlphaFoldDB" id="A0A6N9PVF4"/>
<name>A0A6N9PVF4_9BACL</name>
<dbReference type="InterPro" id="IPR029058">
    <property type="entry name" value="AB_hydrolase_fold"/>
</dbReference>
<dbReference type="PANTHER" id="PTHR46623:SF6">
    <property type="entry name" value="ALPHA_BETA-HYDROLASES SUPERFAMILY PROTEIN"/>
    <property type="match status" value="1"/>
</dbReference>
<dbReference type="InterPro" id="IPR051049">
    <property type="entry name" value="Dienelactone_hydrolase-like"/>
</dbReference>